<dbReference type="GO" id="GO:0030659">
    <property type="term" value="C:cytoplasmic vesicle membrane"/>
    <property type="evidence" value="ECO:0007669"/>
    <property type="project" value="TreeGrafter"/>
</dbReference>
<name>W2TK00_NECAM</name>
<dbReference type="InterPro" id="IPR051697">
    <property type="entry name" value="Patched_domain-protein"/>
</dbReference>
<feature type="transmembrane region" description="Helical" evidence="1">
    <location>
        <begin position="29"/>
        <end position="50"/>
    </location>
</feature>
<sequence length="108" mass="12305">KSVSSTLEKLTSKFSTFLDNYVTLVTNKLFNFAVILVWIIFLAVSIKGITQMPINLTPKKMFSKDSSLLEMDDLRVSYVIPHFTLATVFVNKPGNLSDQHRLARFFSK</sequence>
<reference evidence="3" key="1">
    <citation type="journal article" date="2014" name="Nat. Genet.">
        <title>Genome of the human hookworm Necator americanus.</title>
        <authorList>
            <person name="Tang Y.T."/>
            <person name="Gao X."/>
            <person name="Rosa B.A."/>
            <person name="Abubucker S."/>
            <person name="Hallsworth-Pepin K."/>
            <person name="Martin J."/>
            <person name="Tyagi R."/>
            <person name="Heizer E."/>
            <person name="Zhang X."/>
            <person name="Bhonagiri-Palsikar V."/>
            <person name="Minx P."/>
            <person name="Warren W.C."/>
            <person name="Wang Q."/>
            <person name="Zhan B."/>
            <person name="Hotez P.J."/>
            <person name="Sternberg P.W."/>
            <person name="Dougall A."/>
            <person name="Gaze S.T."/>
            <person name="Mulvenna J."/>
            <person name="Sotillo J."/>
            <person name="Ranganathan S."/>
            <person name="Rabelo E.M."/>
            <person name="Wilson R.K."/>
            <person name="Felgner P.L."/>
            <person name="Bethony J."/>
            <person name="Hawdon J.M."/>
            <person name="Gasser R.B."/>
            <person name="Loukas A."/>
            <person name="Mitreva M."/>
        </authorList>
    </citation>
    <scope>NUCLEOTIDE SEQUENCE [LARGE SCALE GENOMIC DNA]</scope>
</reference>
<evidence type="ECO:0000256" key="1">
    <source>
        <dbReference type="SAM" id="Phobius"/>
    </source>
</evidence>
<keyword evidence="3" id="KW-1185">Reference proteome</keyword>
<dbReference type="Proteomes" id="UP000053676">
    <property type="component" value="Unassembled WGS sequence"/>
</dbReference>
<proteinExistence type="predicted"/>
<protein>
    <recommendedName>
        <fullName evidence="4">SSD domain-containing protein</fullName>
    </recommendedName>
</protein>
<feature type="non-terminal residue" evidence="2">
    <location>
        <position position="1"/>
    </location>
</feature>
<keyword evidence="1" id="KW-1133">Transmembrane helix</keyword>
<keyword evidence="1" id="KW-0812">Transmembrane</keyword>
<dbReference type="GO" id="GO:0006897">
    <property type="term" value="P:endocytosis"/>
    <property type="evidence" value="ECO:0007669"/>
    <property type="project" value="TreeGrafter"/>
</dbReference>
<dbReference type="PANTHER" id="PTHR10796:SF88">
    <property type="entry name" value="SSD DOMAIN-CONTAINING PROTEIN"/>
    <property type="match status" value="1"/>
</dbReference>
<dbReference type="GO" id="GO:0018996">
    <property type="term" value="P:molting cycle, collagen and cuticulin-based cuticle"/>
    <property type="evidence" value="ECO:0007669"/>
    <property type="project" value="TreeGrafter"/>
</dbReference>
<dbReference type="EMBL" id="KI658717">
    <property type="protein sequence ID" value="ETN81506.1"/>
    <property type="molecule type" value="Genomic_DNA"/>
</dbReference>
<evidence type="ECO:0000313" key="3">
    <source>
        <dbReference type="Proteomes" id="UP000053676"/>
    </source>
</evidence>
<dbReference type="GO" id="GO:0005886">
    <property type="term" value="C:plasma membrane"/>
    <property type="evidence" value="ECO:0007669"/>
    <property type="project" value="TreeGrafter"/>
</dbReference>
<evidence type="ECO:0008006" key="4">
    <source>
        <dbReference type="Google" id="ProtNLM"/>
    </source>
</evidence>
<keyword evidence="1" id="KW-0472">Membrane</keyword>
<organism evidence="2 3">
    <name type="scientific">Necator americanus</name>
    <name type="common">Human hookworm</name>
    <dbReference type="NCBI Taxonomy" id="51031"/>
    <lineage>
        <taxon>Eukaryota</taxon>
        <taxon>Metazoa</taxon>
        <taxon>Ecdysozoa</taxon>
        <taxon>Nematoda</taxon>
        <taxon>Chromadorea</taxon>
        <taxon>Rhabditida</taxon>
        <taxon>Rhabditina</taxon>
        <taxon>Rhabditomorpha</taxon>
        <taxon>Strongyloidea</taxon>
        <taxon>Ancylostomatidae</taxon>
        <taxon>Bunostominae</taxon>
        <taxon>Necator</taxon>
    </lineage>
</organism>
<evidence type="ECO:0000313" key="2">
    <source>
        <dbReference type="EMBL" id="ETN81506.1"/>
    </source>
</evidence>
<gene>
    <name evidence="2" type="ORF">NECAME_08474</name>
</gene>
<dbReference type="KEGG" id="nai:NECAME_08474"/>
<dbReference type="AlphaFoldDB" id="W2TK00"/>
<dbReference type="PANTHER" id="PTHR10796">
    <property type="entry name" value="PATCHED-RELATED"/>
    <property type="match status" value="1"/>
</dbReference>
<dbReference type="OrthoDB" id="6510177at2759"/>
<accession>W2TK00</accession>